<organism evidence="2 3">
    <name type="scientific">Liparis tanakae</name>
    <name type="common">Tanaka's snailfish</name>
    <dbReference type="NCBI Taxonomy" id="230148"/>
    <lineage>
        <taxon>Eukaryota</taxon>
        <taxon>Metazoa</taxon>
        <taxon>Chordata</taxon>
        <taxon>Craniata</taxon>
        <taxon>Vertebrata</taxon>
        <taxon>Euteleostomi</taxon>
        <taxon>Actinopterygii</taxon>
        <taxon>Neopterygii</taxon>
        <taxon>Teleostei</taxon>
        <taxon>Neoteleostei</taxon>
        <taxon>Acanthomorphata</taxon>
        <taxon>Eupercaria</taxon>
        <taxon>Perciformes</taxon>
        <taxon>Cottioidei</taxon>
        <taxon>Cottales</taxon>
        <taxon>Liparidae</taxon>
        <taxon>Liparis</taxon>
    </lineage>
</organism>
<gene>
    <name evidence="2" type="ORF">EYF80_031211</name>
</gene>
<evidence type="ECO:0000256" key="1">
    <source>
        <dbReference type="SAM" id="SignalP"/>
    </source>
</evidence>
<accession>A0A4Z2GZ61</accession>
<feature type="signal peptide" evidence="1">
    <location>
        <begin position="1"/>
        <end position="20"/>
    </location>
</feature>
<feature type="chain" id="PRO_5021332932" evidence="1">
    <location>
        <begin position="21"/>
        <end position="103"/>
    </location>
</feature>
<keyword evidence="1" id="KW-0732">Signal</keyword>
<name>A0A4Z2GZ61_9TELE</name>
<dbReference type="EMBL" id="SRLO01000375">
    <property type="protein sequence ID" value="TNN58591.1"/>
    <property type="molecule type" value="Genomic_DNA"/>
</dbReference>
<dbReference type="AlphaFoldDB" id="A0A4Z2GZ61"/>
<protein>
    <submittedName>
        <fullName evidence="2">Uncharacterized protein</fullName>
    </submittedName>
</protein>
<sequence>MKTVVYLLIVQFALRLRSECSEGTVAAGLSLSHDVSQQDLSIVADKRRASGRHAELLLDAMSLTVIGPPERTVHSELFLFRYRRSLRSLLLPLGICGRKRAAG</sequence>
<comment type="caution">
    <text evidence="2">The sequence shown here is derived from an EMBL/GenBank/DDBJ whole genome shotgun (WGS) entry which is preliminary data.</text>
</comment>
<evidence type="ECO:0000313" key="2">
    <source>
        <dbReference type="EMBL" id="TNN58591.1"/>
    </source>
</evidence>
<dbReference type="Proteomes" id="UP000314294">
    <property type="component" value="Unassembled WGS sequence"/>
</dbReference>
<keyword evidence="3" id="KW-1185">Reference proteome</keyword>
<reference evidence="2 3" key="1">
    <citation type="submission" date="2019-03" db="EMBL/GenBank/DDBJ databases">
        <title>First draft genome of Liparis tanakae, snailfish: a comprehensive survey of snailfish specific genes.</title>
        <authorList>
            <person name="Kim W."/>
            <person name="Song I."/>
            <person name="Jeong J.-H."/>
            <person name="Kim D."/>
            <person name="Kim S."/>
            <person name="Ryu S."/>
            <person name="Song J.Y."/>
            <person name="Lee S.K."/>
        </authorList>
    </citation>
    <scope>NUCLEOTIDE SEQUENCE [LARGE SCALE GENOMIC DNA]</scope>
    <source>
        <tissue evidence="2">Muscle</tissue>
    </source>
</reference>
<evidence type="ECO:0000313" key="3">
    <source>
        <dbReference type="Proteomes" id="UP000314294"/>
    </source>
</evidence>
<proteinExistence type="predicted"/>